<keyword evidence="4" id="KW-0812">Transmembrane</keyword>
<dbReference type="GO" id="GO:0020037">
    <property type="term" value="F:heme binding"/>
    <property type="evidence" value="ECO:0007669"/>
    <property type="project" value="UniProtKB-UniRule"/>
</dbReference>
<dbReference type="PANTHER" id="PTHR16740:SF1">
    <property type="entry name" value="CYTOCHROME B5-RELATED PROTEIN-RELATED"/>
    <property type="match status" value="1"/>
</dbReference>
<comment type="similarity">
    <text evidence="4">Belongs to the cytochrome b5 family.</text>
</comment>
<feature type="transmembrane region" description="Helical" evidence="4">
    <location>
        <begin position="141"/>
        <end position="158"/>
    </location>
</feature>
<dbReference type="PRINTS" id="PR00363">
    <property type="entry name" value="CYTOCHROMEB5"/>
</dbReference>
<dbReference type="Gene3D" id="3.10.120.10">
    <property type="entry name" value="Cytochrome b5-like heme/steroid binding domain"/>
    <property type="match status" value="1"/>
</dbReference>
<comment type="caution">
    <text evidence="4">Lacks conserved residue(s) required for the propagation of feature annotation.</text>
</comment>
<dbReference type="InterPro" id="IPR001199">
    <property type="entry name" value="Cyt_B5-like_heme/steroid-bd"/>
</dbReference>
<evidence type="ECO:0000256" key="4">
    <source>
        <dbReference type="RuleBase" id="RU362121"/>
    </source>
</evidence>
<comment type="caution">
    <text evidence="6">The sequence shown here is derived from an EMBL/GenBank/DDBJ whole genome shotgun (WGS) entry which is preliminary data.</text>
</comment>
<dbReference type="EMBL" id="JADBJN010000001">
    <property type="protein sequence ID" value="KAG5684986.1"/>
    <property type="molecule type" value="Genomic_DNA"/>
</dbReference>
<evidence type="ECO:0000256" key="1">
    <source>
        <dbReference type="ARBA" id="ARBA00022617"/>
    </source>
</evidence>
<evidence type="ECO:0000259" key="5">
    <source>
        <dbReference type="PROSITE" id="PS50255"/>
    </source>
</evidence>
<evidence type="ECO:0000256" key="2">
    <source>
        <dbReference type="ARBA" id="ARBA00022723"/>
    </source>
</evidence>
<keyword evidence="1 4" id="KW-0349">Heme</keyword>
<evidence type="ECO:0000313" key="6">
    <source>
        <dbReference type="EMBL" id="KAG5684986.1"/>
    </source>
</evidence>
<proteinExistence type="inferred from homology"/>
<keyword evidence="3 4" id="KW-0408">Iron</keyword>
<keyword evidence="4" id="KW-1133">Transmembrane helix</keyword>
<dbReference type="InterPro" id="IPR005804">
    <property type="entry name" value="FA_desaturase_dom"/>
</dbReference>
<reference evidence="6" key="1">
    <citation type="submission" date="2021-03" db="EMBL/GenBank/DDBJ databases">
        <title>Chromosome level genome of the anhydrobiotic midge Polypedilum vanderplanki.</title>
        <authorList>
            <person name="Yoshida Y."/>
            <person name="Kikawada T."/>
            <person name="Gusev O."/>
        </authorList>
    </citation>
    <scope>NUCLEOTIDE SEQUENCE</scope>
    <source>
        <strain evidence="6">NIAS01</strain>
        <tissue evidence="6">Whole body or cell culture</tissue>
    </source>
</reference>
<accession>A0A9J6CRK9</accession>
<keyword evidence="2 4" id="KW-0479">Metal-binding</keyword>
<feature type="transmembrane region" description="Helical" evidence="4">
    <location>
        <begin position="286"/>
        <end position="309"/>
    </location>
</feature>
<feature type="transmembrane region" description="Helical" evidence="4">
    <location>
        <begin position="244"/>
        <end position="266"/>
    </location>
</feature>
<dbReference type="GO" id="GO:0046872">
    <property type="term" value="F:metal ion binding"/>
    <property type="evidence" value="ECO:0007669"/>
    <property type="project" value="UniProtKB-UniRule"/>
</dbReference>
<keyword evidence="7" id="KW-1185">Reference proteome</keyword>
<dbReference type="OrthoDB" id="260519at2759"/>
<dbReference type="SUPFAM" id="SSF55856">
    <property type="entry name" value="Cytochrome b5-like heme/steroid binding domain"/>
    <property type="match status" value="1"/>
</dbReference>
<dbReference type="InterPro" id="IPR036400">
    <property type="entry name" value="Cyt_B5-like_heme/steroid_sf"/>
</dbReference>
<feature type="transmembrane region" description="Helical" evidence="4">
    <location>
        <begin position="164"/>
        <end position="187"/>
    </location>
</feature>
<organism evidence="6 7">
    <name type="scientific">Polypedilum vanderplanki</name>
    <name type="common">Sleeping chironomid midge</name>
    <dbReference type="NCBI Taxonomy" id="319348"/>
    <lineage>
        <taxon>Eukaryota</taxon>
        <taxon>Metazoa</taxon>
        <taxon>Ecdysozoa</taxon>
        <taxon>Arthropoda</taxon>
        <taxon>Hexapoda</taxon>
        <taxon>Insecta</taxon>
        <taxon>Pterygota</taxon>
        <taxon>Neoptera</taxon>
        <taxon>Endopterygota</taxon>
        <taxon>Diptera</taxon>
        <taxon>Nematocera</taxon>
        <taxon>Chironomoidea</taxon>
        <taxon>Chironomidae</taxon>
        <taxon>Chironominae</taxon>
        <taxon>Polypedilum</taxon>
        <taxon>Polypedilum</taxon>
    </lineage>
</organism>
<evidence type="ECO:0000256" key="3">
    <source>
        <dbReference type="ARBA" id="ARBA00023004"/>
    </source>
</evidence>
<dbReference type="Pfam" id="PF00173">
    <property type="entry name" value="Cyt-b5"/>
    <property type="match status" value="1"/>
</dbReference>
<dbReference type="Pfam" id="PF00487">
    <property type="entry name" value="FA_desaturase"/>
    <property type="match status" value="1"/>
</dbReference>
<feature type="domain" description="Cytochrome b5 heme-binding" evidence="5">
    <location>
        <begin position="8"/>
        <end position="101"/>
    </location>
</feature>
<protein>
    <recommendedName>
        <fullName evidence="5">Cytochrome b5 heme-binding domain-containing protein</fullName>
    </recommendedName>
</protein>
<dbReference type="PANTHER" id="PTHR16740">
    <property type="entry name" value="CYTOCHROME B5-RELATED PROTEIN-RELATED"/>
    <property type="match status" value="1"/>
</dbReference>
<sequence>MTTQDYFERISLVKKYPKYRNNFVNGSWKWLEGRRTDDGAYEYWRVHDKLYDLTKFIERHPGGKTWLELTKGTDITEAFESYHLTQIPKELLKEFFISDAAEPRNYRYTYNENGFYQTLKRRVAEKMENIDSRVTNKSRKCHDFVLIAFIITIIFVNRVESNKAYIFCCVLAGQLLAWLVPISYNFLHKADNWRMYSGNLALQTTRDMRIYHMSHHMYPNTYADLEVSTFEPYIKWIPLLEKGWLYKFHLLFVTIITHFIYFHNLLKMRYFGVFWGSERALYFDELVMWIVPFIMIITGGQAVTQVYFYNIFFKWVHVMICTNIFYVNFFMNRGHHMPDLIHQGDHIKSFDFGEYQISTTSDRIGLNRNIFTNLSYYGEQILHHLFPSIDAALLPQLKSTLIDTCKEFNIELKECSIFQSVIGQYKQMFRTEVKTNGHKKRE</sequence>
<dbReference type="AlphaFoldDB" id="A0A9J6CRK9"/>
<keyword evidence="4" id="KW-0472">Membrane</keyword>
<gene>
    <name evidence="6" type="ORF">PVAND_014189</name>
</gene>
<dbReference type="SMART" id="SM01117">
    <property type="entry name" value="Cyt-b5"/>
    <property type="match status" value="1"/>
</dbReference>
<dbReference type="InterPro" id="IPR018506">
    <property type="entry name" value="Cyt_B5_heme-BS"/>
</dbReference>
<evidence type="ECO:0000313" key="7">
    <source>
        <dbReference type="Proteomes" id="UP001107558"/>
    </source>
</evidence>
<name>A0A9J6CRK9_POLVA</name>
<dbReference type="PROSITE" id="PS50255">
    <property type="entry name" value="CYTOCHROME_B5_2"/>
    <property type="match status" value="1"/>
</dbReference>
<dbReference type="PROSITE" id="PS00191">
    <property type="entry name" value="CYTOCHROME_B5_1"/>
    <property type="match status" value="1"/>
</dbReference>
<dbReference type="GO" id="GO:0006629">
    <property type="term" value="P:lipid metabolic process"/>
    <property type="evidence" value="ECO:0007669"/>
    <property type="project" value="InterPro"/>
</dbReference>
<dbReference type="InterPro" id="IPR053100">
    <property type="entry name" value="Cytochrome_b5-related"/>
</dbReference>
<dbReference type="Proteomes" id="UP001107558">
    <property type="component" value="Chromosome 1"/>
</dbReference>